<gene>
    <name evidence="4" type="ORF">BGK67_20265</name>
</gene>
<reference evidence="4 5" key="1">
    <citation type="submission" date="2016-08" db="EMBL/GenBank/DDBJ databases">
        <title>The complete genome of Streptomyces subrutilus 10-1-1.</title>
        <authorList>
            <person name="Chen X."/>
        </authorList>
    </citation>
    <scope>NUCLEOTIDE SEQUENCE [LARGE SCALE GENOMIC DNA]</scope>
    <source>
        <strain evidence="4 5">10-1-1</strain>
    </source>
</reference>
<comment type="caution">
    <text evidence="4">The sequence shown here is derived from an EMBL/GenBank/DDBJ whole genome shotgun (WGS) entry which is preliminary data.</text>
</comment>
<keyword evidence="5" id="KW-1185">Reference proteome</keyword>
<dbReference type="RefSeq" id="WP_069921570.1">
    <property type="nucleotide sequence ID" value="NZ_MEHK01000001.1"/>
</dbReference>
<evidence type="ECO:0008006" key="6">
    <source>
        <dbReference type="Google" id="ProtNLM"/>
    </source>
</evidence>
<feature type="signal peptide" evidence="3">
    <location>
        <begin position="1"/>
        <end position="25"/>
    </location>
</feature>
<dbReference type="STRING" id="36818.BGK67_20265"/>
<evidence type="ECO:0000313" key="5">
    <source>
        <dbReference type="Proteomes" id="UP000095705"/>
    </source>
</evidence>
<dbReference type="Proteomes" id="UP000095705">
    <property type="component" value="Unassembled WGS sequence"/>
</dbReference>
<protein>
    <recommendedName>
        <fullName evidence="6">Peptidase</fullName>
    </recommendedName>
</protein>
<evidence type="ECO:0000256" key="1">
    <source>
        <dbReference type="SAM" id="MobiDB-lite"/>
    </source>
</evidence>
<proteinExistence type="predicted"/>
<feature type="transmembrane region" description="Helical" evidence="2">
    <location>
        <begin position="519"/>
        <end position="537"/>
    </location>
</feature>
<feature type="region of interest" description="Disordered" evidence="1">
    <location>
        <begin position="468"/>
        <end position="504"/>
    </location>
</feature>
<feature type="compositionally biased region" description="Low complexity" evidence="1">
    <location>
        <begin position="469"/>
        <end position="504"/>
    </location>
</feature>
<name>A0A1E5PUX7_9ACTN</name>
<organism evidence="4 5">
    <name type="scientific">Streptomyces subrutilus</name>
    <dbReference type="NCBI Taxonomy" id="36818"/>
    <lineage>
        <taxon>Bacteria</taxon>
        <taxon>Bacillati</taxon>
        <taxon>Actinomycetota</taxon>
        <taxon>Actinomycetes</taxon>
        <taxon>Kitasatosporales</taxon>
        <taxon>Streptomycetaceae</taxon>
        <taxon>Streptomyces</taxon>
    </lineage>
</organism>
<evidence type="ECO:0000313" key="4">
    <source>
        <dbReference type="EMBL" id="OEJ33349.1"/>
    </source>
</evidence>
<accession>A0A1E5PUX7</accession>
<keyword evidence="2" id="KW-0472">Membrane</keyword>
<dbReference type="OrthoDB" id="4218847at2"/>
<evidence type="ECO:0000256" key="2">
    <source>
        <dbReference type="SAM" id="Phobius"/>
    </source>
</evidence>
<keyword evidence="2" id="KW-1133">Transmembrane helix</keyword>
<evidence type="ECO:0000256" key="3">
    <source>
        <dbReference type="SAM" id="SignalP"/>
    </source>
</evidence>
<sequence length="545" mass="56250">MRKRISLLAAAGLAAVGLAATPANAADPVFTLTSPAEIGLRPHPGQSGQPQKTSVEFRVENETGNVFDRQSTFTIDLTPLKGVADAALDQNQSHGCTLDAAKVTCKDWAIWTHGSNVVTLDLTAAKNSTAGTVADLTMTGAADGATFKPATTKVKVGGPDLVLEQAALKAKLTPGETQPLPIVFRNAGTESVHGVALEVNTTHGIGLVEKYDNCSYSKNDSPAQPWNAGWGTVVCVLDGEYKPGTSYEVKSALTLKAAPHAFIDGMTYAVHAAGAQPKTSQKLERPGTGKKLTVVERVAKAGPLSADIDPSDNQHEFDFQTKNTADFVARAVSLKGKAGETVKADFGFDNKGPAWVAYLRSGEDVARTDIVIPQGAKVTKAPEQCSGVNADGSHREQKLGAPRYFCATTHIVGETEKVSYPFELKIEKVVADATGSVAVGQWTPEGTKVADWDPSHANNKAAFVINAKGGATTPAPSPTTAAPTPTASTTPSATPSAGASTGTTAQGGLANTGVSAGPLMIGAAALVAAGGAVFLAFRRRTAGRA</sequence>
<keyword evidence="3" id="KW-0732">Signal</keyword>
<feature type="chain" id="PRO_5009183734" description="Peptidase" evidence="3">
    <location>
        <begin position="26"/>
        <end position="545"/>
    </location>
</feature>
<keyword evidence="2" id="KW-0812">Transmembrane</keyword>
<dbReference type="AlphaFoldDB" id="A0A1E5PUX7"/>
<dbReference type="EMBL" id="MEHK01000001">
    <property type="protein sequence ID" value="OEJ33349.1"/>
    <property type="molecule type" value="Genomic_DNA"/>
</dbReference>